<evidence type="ECO:0000313" key="3">
    <source>
        <dbReference type="EMBL" id="SDH74035.1"/>
    </source>
</evidence>
<dbReference type="Proteomes" id="UP000182894">
    <property type="component" value="Unassembled WGS sequence"/>
</dbReference>
<evidence type="ECO:0000256" key="1">
    <source>
        <dbReference type="SAM" id="MobiDB-lite"/>
    </source>
</evidence>
<dbReference type="PANTHER" id="PTHR37292">
    <property type="entry name" value="VNG6097C"/>
    <property type="match status" value="1"/>
</dbReference>
<accession>A0A1G8EW09</accession>
<dbReference type="PANTHER" id="PTHR37292:SF2">
    <property type="entry name" value="DUF262 DOMAIN-CONTAINING PROTEIN"/>
    <property type="match status" value="1"/>
</dbReference>
<feature type="domain" description="GmrSD restriction endonucleases N-terminal" evidence="2">
    <location>
        <begin position="17"/>
        <end position="231"/>
    </location>
</feature>
<proteinExistence type="predicted"/>
<dbReference type="STRING" id="89065.SAMN05216605_1087"/>
<dbReference type="AlphaFoldDB" id="A0A1G8EW09"/>
<name>A0A1G8EW09_9PSED</name>
<reference evidence="4" key="1">
    <citation type="submission" date="2016-10" db="EMBL/GenBank/DDBJ databases">
        <authorList>
            <person name="Varghese N."/>
            <person name="Submissions S."/>
        </authorList>
    </citation>
    <scope>NUCLEOTIDE SEQUENCE [LARGE SCALE GENOMIC DNA]</scope>
    <source>
        <strain evidence="4">ATCC 700689</strain>
    </source>
</reference>
<keyword evidence="4" id="KW-1185">Reference proteome</keyword>
<gene>
    <name evidence="3" type="ORF">SAMN05216605_1087</name>
</gene>
<protein>
    <recommendedName>
        <fullName evidence="2">GmrSD restriction endonucleases N-terminal domain-containing protein</fullName>
    </recommendedName>
</protein>
<dbReference type="Pfam" id="PF03235">
    <property type="entry name" value="GmrSD_N"/>
    <property type="match status" value="1"/>
</dbReference>
<organism evidence="3 4">
    <name type="scientific">Pseudomonas abietaniphila</name>
    <dbReference type="NCBI Taxonomy" id="89065"/>
    <lineage>
        <taxon>Bacteria</taxon>
        <taxon>Pseudomonadati</taxon>
        <taxon>Pseudomonadota</taxon>
        <taxon>Gammaproteobacteria</taxon>
        <taxon>Pseudomonadales</taxon>
        <taxon>Pseudomonadaceae</taxon>
        <taxon>Pseudomonas</taxon>
    </lineage>
</organism>
<dbReference type="EMBL" id="FNCO01000008">
    <property type="protein sequence ID" value="SDH74035.1"/>
    <property type="molecule type" value="Genomic_DNA"/>
</dbReference>
<dbReference type="InterPro" id="IPR004919">
    <property type="entry name" value="GmrSD_N"/>
</dbReference>
<sequence length="611" mass="69186">MADSAICFKRVDYSLDNLLNYIETGDIGLPDIQRPFVWKNTKVRDLFDSMYRGFPVGYFLFWANQSDDKSRSIGSGPKVHDVPNRLIVDGQQRLTSLYAVFRGQTVLDENYKKRQIEIAFHPRSGRFEVADNSIRRDPEWIANISVLWAEGQNSRKLINAFIDKLSEREALDEAEEERIADNIQQLINLKGYPFTALEIAENVDEEHVAEIFVRINSEGKKLNQADFILTLLSVFWHEGRLALEKFCADSRQPAQGKSSFNHFIEPDPDQLLRVSVALAFRRARLKSVYQVLRGKDADTGEYSAAVRDQQFAKLKAAQADVLNLTHWHQYLSALVGAGFRSRQMVSSELALMYGYVFYLIGRVELKVPEAQLQRLIGRWFFFITLKGRYSSSPESKLDADLADLRGITTATAFAELLESKMASELTGDFWDITLPFSMESSSARSPEFFAFVAAQNLLSAPVLFSHKKVSDLLDPAVVSTKESLERHHLFPKAWLVSSGIVEQRQTNQLANYALIEWSENIQISDDAPTAYLPPIREQFSQEAWQRMHQLHALSLGWETLGYFDFLKKRRSLIAKLVRQGFELLSSGGAGVCGGSSSTHAASDLDAAKERL</sequence>
<dbReference type="OrthoDB" id="9798761at2"/>
<dbReference type="RefSeq" id="WP_074753513.1">
    <property type="nucleotide sequence ID" value="NZ_FNCO01000008.1"/>
</dbReference>
<feature type="region of interest" description="Disordered" evidence="1">
    <location>
        <begin position="591"/>
        <end position="611"/>
    </location>
</feature>
<evidence type="ECO:0000313" key="4">
    <source>
        <dbReference type="Proteomes" id="UP000182894"/>
    </source>
</evidence>
<evidence type="ECO:0000259" key="2">
    <source>
        <dbReference type="Pfam" id="PF03235"/>
    </source>
</evidence>